<organism evidence="2">
    <name type="scientific">viral metagenome</name>
    <dbReference type="NCBI Taxonomy" id="1070528"/>
    <lineage>
        <taxon>unclassified sequences</taxon>
        <taxon>metagenomes</taxon>
        <taxon>organismal metagenomes</taxon>
    </lineage>
</organism>
<evidence type="ECO:0000313" key="2">
    <source>
        <dbReference type="EMBL" id="QJA88023.1"/>
    </source>
</evidence>
<sequence>MAILKTISSLSGKRKYNVVLQEIDIERLLKGVELRFDPLIITYEPKGKTGKEIKNGS</sequence>
<name>A0A6M3L0G8_9ZZZZ</name>
<dbReference type="EMBL" id="MT142748">
    <property type="protein sequence ID" value="QJA88023.1"/>
    <property type="molecule type" value="Genomic_DNA"/>
</dbReference>
<reference evidence="2" key="1">
    <citation type="submission" date="2020-03" db="EMBL/GenBank/DDBJ databases">
        <title>The deep terrestrial virosphere.</title>
        <authorList>
            <person name="Holmfeldt K."/>
            <person name="Nilsson E."/>
            <person name="Simone D."/>
            <person name="Lopez-Fernandez M."/>
            <person name="Wu X."/>
            <person name="de Brujin I."/>
            <person name="Lundin D."/>
            <person name="Andersson A."/>
            <person name="Bertilsson S."/>
            <person name="Dopson M."/>
        </authorList>
    </citation>
    <scope>NUCLEOTIDE SEQUENCE</scope>
    <source>
        <strain evidence="1">MM415A07981</strain>
        <strain evidence="2">MM415B02838</strain>
    </source>
</reference>
<proteinExistence type="predicted"/>
<dbReference type="AlphaFoldDB" id="A0A6M3L0G8"/>
<dbReference type="EMBL" id="MT141592">
    <property type="protein sequence ID" value="QJA68162.1"/>
    <property type="molecule type" value="Genomic_DNA"/>
</dbReference>
<accession>A0A6M3L0G8</accession>
<protein>
    <submittedName>
        <fullName evidence="2">Uncharacterized protein</fullName>
    </submittedName>
</protein>
<gene>
    <name evidence="1" type="ORF">MM415A07981_0005</name>
    <name evidence="2" type="ORF">MM415B02838_0006</name>
</gene>
<evidence type="ECO:0000313" key="1">
    <source>
        <dbReference type="EMBL" id="QJA68162.1"/>
    </source>
</evidence>